<proteinExistence type="predicted"/>
<dbReference type="PANTHER" id="PTHR11475">
    <property type="entry name" value="OXIDASE/PEROXIDASE"/>
    <property type="match status" value="1"/>
</dbReference>
<dbReference type="Proteomes" id="UP000012073">
    <property type="component" value="Unassembled WGS sequence"/>
</dbReference>
<dbReference type="GO" id="GO:0004601">
    <property type="term" value="F:peroxidase activity"/>
    <property type="evidence" value="ECO:0007669"/>
    <property type="project" value="UniProtKB-KW"/>
</dbReference>
<keyword evidence="4" id="KW-0349">Heme</keyword>
<keyword evidence="2" id="KW-0964">Secreted</keyword>
<keyword evidence="6" id="KW-0575">Peroxidase</keyword>
<dbReference type="InterPro" id="IPR019791">
    <property type="entry name" value="Haem_peroxidase_animal"/>
</dbReference>
<dbReference type="GO" id="GO:0046872">
    <property type="term" value="F:metal ion binding"/>
    <property type="evidence" value="ECO:0007669"/>
    <property type="project" value="UniProtKB-KW"/>
</dbReference>
<dbReference type="GO" id="GO:0005576">
    <property type="term" value="C:extracellular region"/>
    <property type="evidence" value="ECO:0007669"/>
    <property type="project" value="UniProtKB-SubCell"/>
</dbReference>
<organism evidence="6 7">
    <name type="scientific">Chondrus crispus</name>
    <name type="common">Carrageen Irish moss</name>
    <name type="synonym">Polymorpha crispa</name>
    <dbReference type="NCBI Taxonomy" id="2769"/>
    <lineage>
        <taxon>Eukaryota</taxon>
        <taxon>Rhodophyta</taxon>
        <taxon>Florideophyceae</taxon>
        <taxon>Rhodymeniophycidae</taxon>
        <taxon>Gigartinales</taxon>
        <taxon>Gigartinaceae</taxon>
        <taxon>Chondrus</taxon>
    </lineage>
</organism>
<evidence type="ECO:0000256" key="2">
    <source>
        <dbReference type="ARBA" id="ARBA00022525"/>
    </source>
</evidence>
<dbReference type="AlphaFoldDB" id="S0F3X6"/>
<evidence type="ECO:0000256" key="4">
    <source>
        <dbReference type="PIRSR" id="PIRSR619791-2"/>
    </source>
</evidence>
<feature type="chain" id="PRO_5004486528" evidence="5">
    <location>
        <begin position="23"/>
        <end position="574"/>
    </location>
</feature>
<keyword evidence="7" id="KW-1185">Reference proteome</keyword>
<gene>
    <name evidence="6" type="ORF">CHC_T00009490001</name>
</gene>
<keyword evidence="6" id="KW-0560">Oxidoreductase</keyword>
<dbReference type="GeneID" id="17326179"/>
<feature type="binding site" description="axial binding residue" evidence="4">
    <location>
        <position position="356"/>
    </location>
    <ligand>
        <name>heme b</name>
        <dbReference type="ChEBI" id="CHEBI:60344"/>
    </ligand>
    <ligandPart>
        <name>Fe</name>
        <dbReference type="ChEBI" id="CHEBI:18248"/>
    </ligandPart>
</feature>
<evidence type="ECO:0000256" key="3">
    <source>
        <dbReference type="ARBA" id="ARBA00023180"/>
    </source>
</evidence>
<dbReference type="PRINTS" id="PR00457">
    <property type="entry name" value="ANPEROXIDASE"/>
</dbReference>
<evidence type="ECO:0000256" key="5">
    <source>
        <dbReference type="SAM" id="SignalP"/>
    </source>
</evidence>
<feature type="signal peptide" evidence="5">
    <location>
        <begin position="1"/>
        <end position="22"/>
    </location>
</feature>
<sequence>MKAFSTLVPCIFVFSLVFVVLAQPVTPGNEGTDANALLQVVQPDGAAATARERMECGSEFRTINGVCTNNLLKLWASTGRAQGSLSRYSSSLNPTGTKLPSARHISNVLSRQAADVFNDRNLNELLVFFGQFIDHTMVITPAGETKMPIPIPTDDPIFANFSGGQLGFKRSQRVRVDLHGLIGVSAGKTSPLQLNIERPVNSLTSVLDLSSVYGSELKRSRALRTFSGGKLKTSAGNLLPRNDMGLTNAPLPTSAYFVAGDTRSNEHPVLTSLHTLWLREHNDLCEELSSKFPSWDDDLLYNMSRKISGAEFQKIVLEEFYPAIVGKSLPPYRGFNGLTNPVMLDVFTTAAFRVGHTMVGNKVNRRGPGNSIMSPLTMESMFFRLASKLTGGIEQFLRGAMQTKAQEIDVQVHNALRNFLFTGIPEEDVFFDLIALNIQRGRDHAIPKFNEIRKSLGIPLAAGFSGITKKANVQSALQTAYGTVDKVEAWIGLVAEDHVSGSSLGRTMIAVWEKQFKALRDGDRFYYRNNMFDEELKDKIPRVKALFSKTSTFKSVVTRNTDIVNAEIPSRIFF</sequence>
<dbReference type="RefSeq" id="XP_005718462.1">
    <property type="nucleotide sequence ID" value="XM_005718405.1"/>
</dbReference>
<dbReference type="Gramene" id="CDF77598">
    <property type="protein sequence ID" value="CDF77598"/>
    <property type="gene ID" value="CHC_T00009490001"/>
</dbReference>
<dbReference type="InterPro" id="IPR010255">
    <property type="entry name" value="Haem_peroxidase_sf"/>
</dbReference>
<dbReference type="SUPFAM" id="SSF48113">
    <property type="entry name" value="Heme-dependent peroxidases"/>
    <property type="match status" value="1"/>
</dbReference>
<dbReference type="InterPro" id="IPR037120">
    <property type="entry name" value="Haem_peroxidase_sf_animal"/>
</dbReference>
<dbReference type="EMBL" id="HG001944">
    <property type="protein sequence ID" value="CDF77598.1"/>
    <property type="molecule type" value="Genomic_DNA"/>
</dbReference>
<name>S0F3X6_CHOCR</name>
<dbReference type="Pfam" id="PF03098">
    <property type="entry name" value="An_peroxidase"/>
    <property type="match status" value="1"/>
</dbReference>
<dbReference type="KEGG" id="ccp:CHC_T00009490001"/>
<dbReference type="OMA" id="PRWNGDK"/>
<reference evidence="7" key="1">
    <citation type="journal article" date="2013" name="Proc. Natl. Acad. Sci. U.S.A.">
        <title>Genome structure and metabolic features in the red seaweed Chondrus crispus shed light on evolution of the Archaeplastida.</title>
        <authorList>
            <person name="Collen J."/>
            <person name="Porcel B."/>
            <person name="Carre W."/>
            <person name="Ball S.G."/>
            <person name="Chaparro C."/>
            <person name="Tonon T."/>
            <person name="Barbeyron T."/>
            <person name="Michel G."/>
            <person name="Noel B."/>
            <person name="Valentin K."/>
            <person name="Elias M."/>
            <person name="Artiguenave F."/>
            <person name="Arun A."/>
            <person name="Aury J.M."/>
            <person name="Barbosa-Neto J.F."/>
            <person name="Bothwell J.H."/>
            <person name="Bouget F.Y."/>
            <person name="Brillet L."/>
            <person name="Cabello-Hurtado F."/>
            <person name="Capella-Gutierrez S."/>
            <person name="Charrier B."/>
            <person name="Cladiere L."/>
            <person name="Cock J.M."/>
            <person name="Coelho S.M."/>
            <person name="Colleoni C."/>
            <person name="Czjzek M."/>
            <person name="Da Silva C."/>
            <person name="Delage L."/>
            <person name="Denoeud F."/>
            <person name="Deschamps P."/>
            <person name="Dittami S.M."/>
            <person name="Gabaldon T."/>
            <person name="Gachon C.M."/>
            <person name="Groisillier A."/>
            <person name="Herve C."/>
            <person name="Jabbari K."/>
            <person name="Katinka M."/>
            <person name="Kloareg B."/>
            <person name="Kowalczyk N."/>
            <person name="Labadie K."/>
            <person name="Leblanc C."/>
            <person name="Lopez P.J."/>
            <person name="McLachlan D.H."/>
            <person name="Meslet-Cladiere L."/>
            <person name="Moustafa A."/>
            <person name="Nehr Z."/>
            <person name="Nyvall Collen P."/>
            <person name="Panaud O."/>
            <person name="Partensky F."/>
            <person name="Poulain J."/>
            <person name="Rensing S.A."/>
            <person name="Rousvoal S."/>
            <person name="Samson G."/>
            <person name="Symeonidi A."/>
            <person name="Weissenbach J."/>
            <person name="Zambounis A."/>
            <person name="Wincker P."/>
            <person name="Boyen C."/>
        </authorList>
    </citation>
    <scope>NUCLEOTIDE SEQUENCE [LARGE SCALE GENOMIC DNA]</scope>
    <source>
        <strain evidence="7">cv. Stackhouse</strain>
    </source>
</reference>
<keyword evidence="3" id="KW-0325">Glycoprotein</keyword>
<dbReference type="GO" id="GO:0006979">
    <property type="term" value="P:response to oxidative stress"/>
    <property type="evidence" value="ECO:0007669"/>
    <property type="project" value="InterPro"/>
</dbReference>
<comment type="subcellular location">
    <subcellularLocation>
        <location evidence="1">Secreted</location>
    </subcellularLocation>
</comment>
<dbReference type="PANTHER" id="PTHR11475:SF4">
    <property type="entry name" value="CHORION PEROXIDASE"/>
    <property type="match status" value="1"/>
</dbReference>
<keyword evidence="4" id="KW-0408">Iron</keyword>
<dbReference type="GO" id="GO:0020037">
    <property type="term" value="F:heme binding"/>
    <property type="evidence" value="ECO:0007669"/>
    <property type="project" value="InterPro"/>
</dbReference>
<dbReference type="OrthoDB" id="823504at2759"/>
<keyword evidence="4" id="KW-0479">Metal-binding</keyword>
<keyword evidence="5" id="KW-0732">Signal</keyword>
<evidence type="ECO:0000313" key="6">
    <source>
        <dbReference type="EMBL" id="CDF77598.1"/>
    </source>
</evidence>
<evidence type="ECO:0000256" key="1">
    <source>
        <dbReference type="ARBA" id="ARBA00004613"/>
    </source>
</evidence>
<dbReference type="Gene3D" id="1.10.640.10">
    <property type="entry name" value="Haem peroxidase domain superfamily, animal type"/>
    <property type="match status" value="1"/>
</dbReference>
<dbReference type="PROSITE" id="PS50292">
    <property type="entry name" value="PEROXIDASE_3"/>
    <property type="match status" value="1"/>
</dbReference>
<evidence type="ECO:0000313" key="7">
    <source>
        <dbReference type="Proteomes" id="UP000012073"/>
    </source>
</evidence>
<protein>
    <submittedName>
        <fullName evidence="6">Animal heme peroxidase homologue</fullName>
    </submittedName>
</protein>
<accession>S0F3X6</accession>